<comment type="caution">
    <text evidence="2">The sequence shown here is derived from an EMBL/GenBank/DDBJ whole genome shotgun (WGS) entry which is preliminary data.</text>
</comment>
<name>A0ABY3FPF2_9FLAO</name>
<evidence type="ECO:0008006" key="4">
    <source>
        <dbReference type="Google" id="ProtNLM"/>
    </source>
</evidence>
<proteinExistence type="predicted"/>
<keyword evidence="1" id="KW-0732">Signal</keyword>
<evidence type="ECO:0000313" key="2">
    <source>
        <dbReference type="EMBL" id="TWI03400.1"/>
    </source>
</evidence>
<protein>
    <recommendedName>
        <fullName evidence="4">DUF4468 domain-containing protein</fullName>
    </recommendedName>
</protein>
<evidence type="ECO:0000256" key="1">
    <source>
        <dbReference type="SAM" id="SignalP"/>
    </source>
</evidence>
<dbReference type="Proteomes" id="UP000317519">
    <property type="component" value="Unassembled WGS sequence"/>
</dbReference>
<accession>A0ABY3FPF2</accession>
<feature type="signal peptide" evidence="1">
    <location>
        <begin position="1"/>
        <end position="18"/>
    </location>
</feature>
<sequence>MRNLLIWFCLFFSSFIFGQNKNFTVEDKLIFWKLVYEDSSSISNLKSNPRLEFVTDSTGRIKKTNFEDKKLDQLTAEFKIETKKGKYRVSVFNIKFFVQPAGIYGGGLLMQTISEFTIERALIKKDGQIRESSSKNNLTERLNPHLLELFTIKKVSKSDW</sequence>
<feature type="chain" id="PRO_5047468678" description="DUF4468 domain-containing protein" evidence="1">
    <location>
        <begin position="19"/>
        <end position="160"/>
    </location>
</feature>
<reference evidence="2 3" key="1">
    <citation type="journal article" date="2015" name="Stand. Genomic Sci.">
        <title>Genomic Encyclopedia of Bacterial and Archaeal Type Strains, Phase III: the genomes of soil and plant-associated and newly described type strains.</title>
        <authorList>
            <person name="Whitman W.B."/>
            <person name="Woyke T."/>
            <person name="Klenk H.P."/>
            <person name="Zhou Y."/>
            <person name="Lilburn T.G."/>
            <person name="Beck B.J."/>
            <person name="De Vos P."/>
            <person name="Vandamme P."/>
            <person name="Eisen J.A."/>
            <person name="Garrity G."/>
            <person name="Hugenholtz P."/>
            <person name="Kyrpides N.C."/>
        </authorList>
    </citation>
    <scope>NUCLEOTIDE SEQUENCE [LARGE SCALE GENOMIC DNA]</scope>
    <source>
        <strain evidence="2 3">CGMCC 1.6847</strain>
    </source>
</reference>
<dbReference type="EMBL" id="VLKO01000001">
    <property type="protein sequence ID" value="TWI03400.1"/>
    <property type="molecule type" value="Genomic_DNA"/>
</dbReference>
<evidence type="ECO:0000313" key="3">
    <source>
        <dbReference type="Proteomes" id="UP000317519"/>
    </source>
</evidence>
<gene>
    <name evidence="2" type="ORF">IQ05_00345</name>
</gene>
<dbReference type="RefSeq" id="WP_144889164.1">
    <property type="nucleotide sequence ID" value="NZ_VLKO01000001.1"/>
</dbReference>
<keyword evidence="3" id="KW-1185">Reference proteome</keyword>
<organism evidence="2 3">
    <name type="scientific">Flavobacterium tiangeerense</name>
    <dbReference type="NCBI Taxonomy" id="459471"/>
    <lineage>
        <taxon>Bacteria</taxon>
        <taxon>Pseudomonadati</taxon>
        <taxon>Bacteroidota</taxon>
        <taxon>Flavobacteriia</taxon>
        <taxon>Flavobacteriales</taxon>
        <taxon>Flavobacteriaceae</taxon>
        <taxon>Flavobacterium</taxon>
    </lineage>
</organism>